<dbReference type="InterPro" id="IPR057211">
    <property type="entry name" value="DUF7889"/>
</dbReference>
<evidence type="ECO:0000256" key="14">
    <source>
        <dbReference type="SAM" id="Phobius"/>
    </source>
</evidence>
<keyword evidence="8" id="KW-0863">Zinc-finger</keyword>
<dbReference type="VEuPathDB" id="FungiDB:AO090011000839"/>
<organism evidence="17 18">
    <name type="scientific">Aspergillus oryzae</name>
    <name type="common">Yellow koji mold</name>
    <dbReference type="NCBI Taxonomy" id="5062"/>
    <lineage>
        <taxon>Eukaryota</taxon>
        <taxon>Fungi</taxon>
        <taxon>Dikarya</taxon>
        <taxon>Ascomycota</taxon>
        <taxon>Pezizomycotina</taxon>
        <taxon>Eurotiomycetes</taxon>
        <taxon>Eurotiomycetidae</taxon>
        <taxon>Eurotiales</taxon>
        <taxon>Aspergillaceae</taxon>
        <taxon>Aspergillus</taxon>
        <taxon>Aspergillus subgen. Circumdati</taxon>
    </lineage>
</organism>
<dbReference type="GO" id="GO:0005524">
    <property type="term" value="F:ATP binding"/>
    <property type="evidence" value="ECO:0007669"/>
    <property type="project" value="InterPro"/>
</dbReference>
<evidence type="ECO:0000256" key="8">
    <source>
        <dbReference type="ARBA" id="ARBA00022771"/>
    </source>
</evidence>
<feature type="region of interest" description="Disordered" evidence="13">
    <location>
        <begin position="343"/>
        <end position="379"/>
    </location>
</feature>
<feature type="transmembrane region" description="Helical" evidence="14">
    <location>
        <begin position="981"/>
        <end position="1001"/>
    </location>
</feature>
<dbReference type="EMBL" id="MKZY01000007">
    <property type="protein sequence ID" value="OOO07212.1"/>
    <property type="molecule type" value="Genomic_DNA"/>
</dbReference>
<dbReference type="InterPro" id="IPR056521">
    <property type="entry name" value="MARCHF6-like_C"/>
</dbReference>
<dbReference type="SUPFAM" id="SSF56112">
    <property type="entry name" value="Protein kinase-like (PK-like)"/>
    <property type="match status" value="1"/>
</dbReference>
<feature type="transmembrane region" description="Helical" evidence="14">
    <location>
        <begin position="126"/>
        <end position="145"/>
    </location>
</feature>
<dbReference type="InterPro" id="IPR011016">
    <property type="entry name" value="Znf_RING-CH"/>
</dbReference>
<gene>
    <name evidence="17" type="ORF">OAory_01094150</name>
</gene>
<feature type="compositionally biased region" description="Low complexity" evidence="13">
    <location>
        <begin position="503"/>
        <end position="515"/>
    </location>
</feature>
<feature type="region of interest" description="Disordered" evidence="13">
    <location>
        <begin position="575"/>
        <end position="644"/>
    </location>
</feature>
<feature type="transmembrane region" description="Helical" evidence="14">
    <location>
        <begin position="1651"/>
        <end position="1669"/>
    </location>
</feature>
<feature type="region of interest" description="Disordered" evidence="13">
    <location>
        <begin position="491"/>
        <end position="557"/>
    </location>
</feature>
<dbReference type="InterPro" id="IPR011009">
    <property type="entry name" value="Kinase-like_dom_sf"/>
</dbReference>
<reference evidence="17 18" key="1">
    <citation type="submission" date="2016-10" db="EMBL/GenBank/DDBJ databases">
        <title>Genome sequencing of Aspergillus oryzae BCC7051.</title>
        <authorList>
            <person name="Thammarongtham C."/>
            <person name="Vorapreeda T."/>
            <person name="Nookaew I."/>
            <person name="Srisuk T."/>
            <person name="Land M."/>
            <person name="Jeennor S."/>
            <person name="Laoteng K."/>
        </authorList>
    </citation>
    <scope>NUCLEOTIDE SEQUENCE [LARGE SCALE GENOMIC DNA]</scope>
    <source>
        <strain evidence="17 18">BCC7051</strain>
    </source>
</reference>
<dbReference type="OrthoDB" id="1108038at2759"/>
<feature type="region of interest" description="Disordered" evidence="13">
    <location>
        <begin position="412"/>
        <end position="445"/>
    </location>
</feature>
<dbReference type="GO" id="GO:0004672">
    <property type="term" value="F:protein kinase activity"/>
    <property type="evidence" value="ECO:0007669"/>
    <property type="project" value="InterPro"/>
</dbReference>
<dbReference type="InterPro" id="IPR013083">
    <property type="entry name" value="Znf_RING/FYVE/PHD"/>
</dbReference>
<feature type="transmembrane region" description="Helical" evidence="14">
    <location>
        <begin position="1078"/>
        <end position="1096"/>
    </location>
</feature>
<feature type="transmembrane region" description="Helical" evidence="14">
    <location>
        <begin position="890"/>
        <end position="911"/>
    </location>
</feature>
<dbReference type="FunFam" id="3.30.40.10:FF:000287">
    <property type="entry name" value="RING finger membrane protein"/>
    <property type="match status" value="1"/>
</dbReference>
<evidence type="ECO:0000259" key="15">
    <source>
        <dbReference type="PROSITE" id="PS50011"/>
    </source>
</evidence>
<dbReference type="SUPFAM" id="SSF57850">
    <property type="entry name" value="RING/U-box"/>
    <property type="match status" value="1"/>
</dbReference>
<dbReference type="Pfam" id="PF25417">
    <property type="entry name" value="DUF7889"/>
    <property type="match status" value="1"/>
</dbReference>
<feature type="transmembrane region" description="Helical" evidence="14">
    <location>
        <begin position="1523"/>
        <end position="1548"/>
    </location>
</feature>
<feature type="transmembrane region" description="Helical" evidence="14">
    <location>
        <begin position="1031"/>
        <end position="1058"/>
    </location>
</feature>
<keyword evidence="10" id="KW-0862">Zinc</keyword>
<keyword evidence="6 14" id="KW-0812">Transmembrane</keyword>
<feature type="transmembrane region" description="Helical" evidence="14">
    <location>
        <begin position="1568"/>
        <end position="1586"/>
    </location>
</feature>
<dbReference type="PROSITE" id="PS51292">
    <property type="entry name" value="ZF_RING_CH"/>
    <property type="match status" value="1"/>
</dbReference>
<feature type="compositionally biased region" description="Basic and acidic residues" evidence="13">
    <location>
        <begin position="350"/>
        <end position="364"/>
    </location>
</feature>
<feature type="region of interest" description="Disordered" evidence="13">
    <location>
        <begin position="1851"/>
        <end position="1875"/>
    </location>
</feature>
<evidence type="ECO:0000256" key="7">
    <source>
        <dbReference type="ARBA" id="ARBA00022723"/>
    </source>
</evidence>
<keyword evidence="11 14" id="KW-1133">Transmembrane helix</keyword>
<feature type="compositionally biased region" description="Acidic residues" evidence="13">
    <location>
        <begin position="2612"/>
        <end position="2622"/>
    </location>
</feature>
<name>A0A1S9DDN6_ASPOZ</name>
<dbReference type="GO" id="GO:0008270">
    <property type="term" value="F:zinc ion binding"/>
    <property type="evidence" value="ECO:0007669"/>
    <property type="project" value="UniProtKB-KW"/>
</dbReference>
<feature type="region of interest" description="Disordered" evidence="13">
    <location>
        <begin position="1909"/>
        <end position="1934"/>
    </location>
</feature>
<feature type="compositionally biased region" description="Polar residues" evidence="13">
    <location>
        <begin position="1911"/>
        <end position="1920"/>
    </location>
</feature>
<evidence type="ECO:0000256" key="10">
    <source>
        <dbReference type="ARBA" id="ARBA00022833"/>
    </source>
</evidence>
<dbReference type="GO" id="GO:0005789">
    <property type="term" value="C:endoplasmic reticulum membrane"/>
    <property type="evidence" value="ECO:0007669"/>
    <property type="project" value="TreeGrafter"/>
</dbReference>
<dbReference type="eggNOG" id="KOG1609">
    <property type="taxonomic scope" value="Eukaryota"/>
</dbReference>
<evidence type="ECO:0000256" key="4">
    <source>
        <dbReference type="ARBA" id="ARBA00012483"/>
    </source>
</evidence>
<feature type="region of interest" description="Disordered" evidence="13">
    <location>
        <begin position="2609"/>
        <end position="2640"/>
    </location>
</feature>
<evidence type="ECO:0000256" key="2">
    <source>
        <dbReference type="ARBA" id="ARBA00004141"/>
    </source>
</evidence>
<proteinExistence type="predicted"/>
<feature type="domain" description="Protein kinase" evidence="15">
    <location>
        <begin position="2022"/>
        <end position="2334"/>
    </location>
</feature>
<dbReference type="EC" id="2.3.2.27" evidence="4"/>
<accession>A0A1S9DDN6</accession>
<feature type="region of interest" description="Disordered" evidence="13">
    <location>
        <begin position="2955"/>
        <end position="2993"/>
    </location>
</feature>
<evidence type="ECO:0000256" key="5">
    <source>
        <dbReference type="ARBA" id="ARBA00022679"/>
    </source>
</evidence>
<evidence type="ECO:0000256" key="13">
    <source>
        <dbReference type="SAM" id="MobiDB-lite"/>
    </source>
</evidence>
<dbReference type="Pfam" id="PF23113">
    <property type="entry name" value="MARCHF6_C"/>
    <property type="match status" value="1"/>
</dbReference>
<dbReference type="CDD" id="cd16702">
    <property type="entry name" value="RING_CH-C4HC3_MARCH6"/>
    <property type="match status" value="1"/>
</dbReference>
<feature type="transmembrane region" description="Helical" evidence="14">
    <location>
        <begin position="1340"/>
        <end position="1362"/>
    </location>
</feature>
<sequence length="2993" mass="333171">MEPPTDQRSDYAGIAAPSFPDVMNDPAYATNYRGKERDLEEPDTCRICRGEGTEEEQLFYPCKCSGSIKFVHQACLVEWLSHSQKKHCELCKTPFRFTKLYDPNMPRDLPTPLFLKQLLVHSFRTVVTWLRFVLVAFVWLGWLPWSMRAIWRALFWLADGRWSGGDNAMQGPTQERLSQVIANSTASLHSVGVATSSALASTFETDTADTQSMPSPASSIFSFSSGEPLLLTIIKKAFSALFFPAISSSSSSTTGRSSNITVGFYKQRHPSWLSDVKFLNNITPSPTINNILIDTLEGQLITLLVVISFILIFLIREWVVQQQPMANIADGEREAAVQLIANNRPNPVDENPRLGDHRPLHPDDEQQEQGGHGHEDRFVHADNSVPDAVAEVESPSRNMSVRVDNMAFGDELSTSGSFRRNFESDDDDSSNDFAAESASQINQAWPGVETFRDLWSRGHGDPEQILRIIHEEGRQEELGWVVTAMTKLQRSDSPRVSWSHDQSSSGPSSYVPGPGETDSEFASHNTIASAGSSLPDSHWNTTSQSSTPVGRPWDIASPHARNDAAMDQLHTDFAFDFPELGPGSEEDRESQSDARSSANDLVGAVQEFTPHDPSSANNPANLNQEPAANVPPPTQTDHPSTAPPRNLVTKLFDWFWADITPDDQAQERPQPDEEHVVEDPALEEPFVPLQNNRRLANAGAQDNQGIFADAGIDGNDVDAVEDGDDLEGILELIGMQGPIFGLLQNGVFSALLISFTVSVGIWLPYLWGKIALVLLANPIQLVFGVPMTAVSVFADVTLDTLIGILGYVMYGVSLIVKLLLSPLSALLPLGDWIPETKSITTASLSLIDASSHRLGNVISSFFVFHESDVPMFSVLSHQALKIHEERITSLFWLCFGIGKFVLYDFPLRLLAIELPDSQSLKHGIVDLISLIPQARGQLYKFGSQILFSSNAKWFNASVTGLASGAIAVDYELAVWDTKDRVIAILMGYLLASALGLLYLRITGLVSGADRGQRVEGIVADVLHQAGGVMKVILIIGIEMIVFPLYCGTLLDVALLPLFENATIASRLEFTSSSPLTSLFVHWFIGTCYMFHFALFVSMCRKIMRSGVLYFIRDPDDPTFHPVRDVLERSITTQLRKIAFSALVYGALVIICLGGVVWGLYYAFDDVLPIHWSATMPVLEFPVDLLFYNFLMPLVIRSIKPSDGLHGLYNWWFHKCARFLRLTNFFFNERQPDEEGYHVRRSWWATLSLAKGDTGHPVKSGEQRRDADDNHIDAYFVRDGKFVRAPASDQVRIPKGNSVFLEVSESNERIDGLPETNEGLHSRANPMFAKVYIPPFFRTRIAAFIFSIWVFAAATGVGVTIIPLVVGRKIMSSHFPNRPVNDIYAFSTGICIVGSAAYLALYCHTSFAAVKDRLRPYLQSPRQACLGLTGAAANALRLIYIALAFSVFLPSLFALAMELYVLVPVHTYLDGAQTHVIHFVQDWTIGVLYVQMAIKFVLWYSTSRPAAALNGIFRDGWLKPNVKLATRALLLPVMLLTAVAVALPLAGGFLVNSTVFYSTPEVQFKVYRYAYPLTLLLSLLFWIGFLVNRQVEKWRVNIRDDVYLIGERLHNFREKRAKDVGVPSQVITGQGCGLCRRRTDVMHAPPLAKQPIILACAWGLGIAAACHVMRQACADLWLGDGGFTALATPYWLGNRIPAHLQSILIPPVALCPSTLISTEQLLNPRVQTLLARTVFEIMHFHCLRAKMSVLRHGGSYLQRRLTKMYTDTKTSCESVTTASKAVDDPELVALHRSFRTQRDRLLAWGLDWSDASAAQPNDIDESLTQAGYSDVVASVMSSIQELLNEAERIQHAGTSDLPPKGARSDPPSKDGLSSLPLKTHWTDEDINRSKHLLADLTACIDTLYDLSRSRRNMTSSGQSATKARPRQYPGSTTEDTIYTVFPDSKSYLGASIDTKHPRTQLDKFEYTPFSNRAAATLEKPQLDKSFSKISLTTNHYIIDRSALQLSGASHDNSPPPYEMVAASTNSRAIGRMKTSASPFLRGTKDSTVTILVEFTPMMLENSGASTAPGIQRLDHVHQTLDQLVQNARVSHLGLLKFLGYYVDMPNSRYAFIYQMPVDYFPFLRNPTDLLNGLKPKPLLSLFQSGEEYNVPNLETRFRLAYDLLMAVLQLRSQNLVHGNINSSNVLVFPGLTNSNTDEVGLTENLRRPYLTSFAQFSGTSSSPEPLSSSMYRHPDDKRSLGDDASWAYDLYSLGLVLMEIGLWTPISRLWKMKYNNSMFKQRIENVYLQKLGPKCGSAYLHVVQLCLDAPNFHLSTQPFDDFNLRVPQTFHYPVLDLSEPDSIFSFSMNFIYTMSKIVWSCCRIDIFSAPGAEELDDCLPLALVPGSDPGATKAPVRDYNPTPEPFVPYTEPFATLPTAEMKLIREKMGLDERKVRKRTFKKLTNVEIPQEHLNEWNFQMLPRLRKLLQKILKDSSESCSVTLMMTGEAPESARTTICVTCASAKKVRAALKKYFVLDREDWDLIVLRGDIQRSKVPRKKRRRPAKSGPERNDVPASFRPDPNPCYQPRPLCGASIGAFMNEEHLPPVTYGGAILVDGMPYGMTVHHMLESPSDQEDGEDEDPGAPLRSAGNWPRDPGPQEAEFMYSWCDENPSELELEISEDEDGDDNSISLSLEGTYDDFNLSDGFSSDEDAFDIDEDEDSASVGDTAGIDPGDEPPLFVTQPAIDDVREDFFPCPEDRDDEHLASHSLGFVHASSGVRRWTRKGIKHEIDWALIKINDDRIDPRNIVFSQQPMQQTETIYLNDIARLEDLGGLKVHCCGRTSGLQTGQISRAMTIVKLHGRQTFSTSFCVDGNFGVPGDSGAWVFEKSTGRVCGHVLAWSEKSHTAYIAPMEVMLEDIARTLDATYVSLPGYPHESFSYPTPGSSHFEPQNPRYRAPLPLPEQLPVDIGRLRLEDPSMGPVHPSRAREVSTPYRGMPPILTPPRSLERQLA</sequence>
<protein>
    <recommendedName>
        <fullName evidence="4">RING-type E3 ubiquitin transferase</fullName>
        <ecNumber evidence="4">2.3.2.27</ecNumber>
    </recommendedName>
</protein>
<feature type="transmembrane region" description="Helical" evidence="14">
    <location>
        <begin position="1169"/>
        <end position="1190"/>
    </location>
</feature>
<comment type="pathway">
    <text evidence="3">Protein modification; protein ubiquitination.</text>
</comment>
<dbReference type="PANTHER" id="PTHR13145:SF0">
    <property type="entry name" value="E3 UBIQUITIN-PROTEIN LIGASE MARCHF6"/>
    <property type="match status" value="1"/>
</dbReference>
<evidence type="ECO:0000313" key="17">
    <source>
        <dbReference type="EMBL" id="OOO07212.1"/>
    </source>
</evidence>
<evidence type="ECO:0000256" key="9">
    <source>
        <dbReference type="ARBA" id="ARBA00022786"/>
    </source>
</evidence>
<dbReference type="VEuPathDB" id="FungiDB:AO090011000840"/>
<feature type="domain" description="RING-CH-type" evidence="16">
    <location>
        <begin position="37"/>
        <end position="98"/>
    </location>
</feature>
<evidence type="ECO:0000259" key="16">
    <source>
        <dbReference type="PROSITE" id="PS51292"/>
    </source>
</evidence>
<feature type="transmembrane region" description="Helical" evidence="14">
    <location>
        <begin position="1437"/>
        <end position="1462"/>
    </location>
</feature>
<keyword evidence="12 14" id="KW-0472">Membrane</keyword>
<evidence type="ECO:0000256" key="3">
    <source>
        <dbReference type="ARBA" id="ARBA00004906"/>
    </source>
</evidence>
<feature type="transmembrane region" description="Helical" evidence="14">
    <location>
        <begin position="1482"/>
        <end position="1502"/>
    </location>
</feature>
<keyword evidence="9" id="KW-0833">Ubl conjugation pathway</keyword>
<dbReference type="SMART" id="SM00744">
    <property type="entry name" value="RINGv"/>
    <property type="match status" value="1"/>
</dbReference>
<evidence type="ECO:0000256" key="12">
    <source>
        <dbReference type="ARBA" id="ARBA00023136"/>
    </source>
</evidence>
<feature type="transmembrane region" description="Helical" evidence="14">
    <location>
        <begin position="800"/>
        <end position="820"/>
    </location>
</feature>
<feature type="compositionally biased region" description="Polar residues" evidence="13">
    <location>
        <begin position="612"/>
        <end position="626"/>
    </location>
</feature>
<comment type="catalytic activity">
    <reaction evidence="1">
        <text>S-ubiquitinyl-[E2 ubiquitin-conjugating enzyme]-L-cysteine + [acceptor protein]-L-lysine = [E2 ubiquitin-conjugating enzyme]-L-cysteine + N(6)-ubiquitinyl-[acceptor protein]-L-lysine.</text>
        <dbReference type="EC" id="2.3.2.27"/>
    </reaction>
</comment>
<feature type="region of interest" description="Disordered" evidence="13">
    <location>
        <begin position="2700"/>
        <end position="2719"/>
    </location>
</feature>
<evidence type="ECO:0000256" key="1">
    <source>
        <dbReference type="ARBA" id="ARBA00000900"/>
    </source>
</evidence>
<feature type="transmembrane region" description="Helical" evidence="14">
    <location>
        <begin position="770"/>
        <end position="794"/>
    </location>
</feature>
<evidence type="ECO:0000313" key="18">
    <source>
        <dbReference type="Proteomes" id="UP000190312"/>
    </source>
</evidence>
<dbReference type="InterPro" id="IPR000719">
    <property type="entry name" value="Prot_kinase_dom"/>
</dbReference>
<keyword evidence="5" id="KW-0808">Transferase</keyword>
<comment type="subcellular location">
    <subcellularLocation>
        <location evidence="2">Membrane</location>
        <topology evidence="2">Multi-pass membrane protein</topology>
    </subcellularLocation>
</comment>
<dbReference type="PANTHER" id="PTHR13145">
    <property type="entry name" value="SSM4 PROTEIN"/>
    <property type="match status" value="1"/>
</dbReference>
<feature type="transmembrane region" description="Helical" evidence="14">
    <location>
        <begin position="1382"/>
        <end position="1402"/>
    </location>
</feature>
<evidence type="ECO:0000256" key="11">
    <source>
        <dbReference type="ARBA" id="ARBA00022989"/>
    </source>
</evidence>
<dbReference type="Pfam" id="PF12906">
    <property type="entry name" value="RINGv"/>
    <property type="match status" value="1"/>
</dbReference>
<dbReference type="PROSITE" id="PS50011">
    <property type="entry name" value="PROTEIN_KINASE_DOM"/>
    <property type="match status" value="1"/>
</dbReference>
<feature type="compositionally biased region" description="Basic residues" evidence="13">
    <location>
        <begin position="2534"/>
        <end position="2544"/>
    </location>
</feature>
<dbReference type="Gene3D" id="3.30.40.10">
    <property type="entry name" value="Zinc/RING finger domain, C3HC4 (zinc finger)"/>
    <property type="match status" value="1"/>
</dbReference>
<feature type="compositionally biased region" description="Polar residues" evidence="13">
    <location>
        <begin position="520"/>
        <end position="548"/>
    </location>
</feature>
<feature type="transmembrane region" description="Helical" evidence="14">
    <location>
        <begin position="1137"/>
        <end position="1163"/>
    </location>
</feature>
<keyword evidence="7" id="KW-0479">Metal-binding</keyword>
<dbReference type="GO" id="GO:0036503">
    <property type="term" value="P:ERAD pathway"/>
    <property type="evidence" value="ECO:0007669"/>
    <property type="project" value="TreeGrafter"/>
</dbReference>
<dbReference type="GO" id="GO:0061630">
    <property type="term" value="F:ubiquitin protein ligase activity"/>
    <property type="evidence" value="ECO:0007669"/>
    <property type="project" value="UniProtKB-EC"/>
</dbReference>
<evidence type="ECO:0000256" key="6">
    <source>
        <dbReference type="ARBA" id="ARBA00022692"/>
    </source>
</evidence>
<comment type="caution">
    <text evidence="17">The sequence shown here is derived from an EMBL/GenBank/DDBJ whole genome shotgun (WGS) entry which is preliminary data.</text>
</comment>
<feature type="transmembrane region" description="Helical" evidence="14">
    <location>
        <begin position="742"/>
        <end position="763"/>
    </location>
</feature>
<feature type="region of interest" description="Disordered" evidence="13">
    <location>
        <begin position="2534"/>
        <end position="2562"/>
    </location>
</feature>
<dbReference type="Gene3D" id="1.10.510.10">
    <property type="entry name" value="Transferase(Phosphotransferase) domain 1"/>
    <property type="match status" value="1"/>
</dbReference>
<dbReference type="Proteomes" id="UP000190312">
    <property type="component" value="Unassembled WGS sequence"/>
</dbReference>